<feature type="region of interest" description="Disordered" evidence="1">
    <location>
        <begin position="76"/>
        <end position="148"/>
    </location>
</feature>
<protein>
    <submittedName>
        <fullName evidence="2">Uncharacterized protein</fullName>
    </submittedName>
</protein>
<evidence type="ECO:0000256" key="1">
    <source>
        <dbReference type="SAM" id="MobiDB-lite"/>
    </source>
</evidence>
<accession>A0A8T0PQ93</accession>
<name>A0A8T0PQ93_PANVG</name>
<keyword evidence="3" id="KW-1185">Reference proteome</keyword>
<sequence>MPHGGEVHLSATSLLSSLFSPPSPLSFFCLHHRQPPALSCPRWCSLPARPLLHAPSPCPGRSRAREVARCRRCRRGHHHPEEPEPPPQARSLCPEEPPPPARFGRRPHACAMPARLAAPPARPLASPAHEPSHRLDAVGRATARRRTS</sequence>
<reference evidence="2" key="1">
    <citation type="submission" date="2020-05" db="EMBL/GenBank/DDBJ databases">
        <title>WGS assembly of Panicum virgatum.</title>
        <authorList>
            <person name="Lovell J.T."/>
            <person name="Jenkins J."/>
            <person name="Shu S."/>
            <person name="Juenger T.E."/>
            <person name="Schmutz J."/>
        </authorList>
    </citation>
    <scope>NUCLEOTIDE SEQUENCE</scope>
    <source>
        <strain evidence="2">AP13</strain>
    </source>
</reference>
<gene>
    <name evidence="2" type="ORF">PVAP13_8KG385130</name>
</gene>
<evidence type="ECO:0000313" key="3">
    <source>
        <dbReference type="Proteomes" id="UP000823388"/>
    </source>
</evidence>
<organism evidence="2 3">
    <name type="scientific">Panicum virgatum</name>
    <name type="common">Blackwell switchgrass</name>
    <dbReference type="NCBI Taxonomy" id="38727"/>
    <lineage>
        <taxon>Eukaryota</taxon>
        <taxon>Viridiplantae</taxon>
        <taxon>Streptophyta</taxon>
        <taxon>Embryophyta</taxon>
        <taxon>Tracheophyta</taxon>
        <taxon>Spermatophyta</taxon>
        <taxon>Magnoliopsida</taxon>
        <taxon>Liliopsida</taxon>
        <taxon>Poales</taxon>
        <taxon>Poaceae</taxon>
        <taxon>PACMAD clade</taxon>
        <taxon>Panicoideae</taxon>
        <taxon>Panicodae</taxon>
        <taxon>Paniceae</taxon>
        <taxon>Panicinae</taxon>
        <taxon>Panicum</taxon>
        <taxon>Panicum sect. Hiantes</taxon>
    </lineage>
</organism>
<evidence type="ECO:0000313" key="2">
    <source>
        <dbReference type="EMBL" id="KAG2564123.1"/>
    </source>
</evidence>
<dbReference type="Proteomes" id="UP000823388">
    <property type="component" value="Chromosome 8K"/>
</dbReference>
<feature type="compositionally biased region" description="Low complexity" evidence="1">
    <location>
        <begin position="109"/>
        <end position="129"/>
    </location>
</feature>
<dbReference type="EMBL" id="CM029051">
    <property type="protein sequence ID" value="KAG2564123.1"/>
    <property type="molecule type" value="Genomic_DNA"/>
</dbReference>
<dbReference type="AlphaFoldDB" id="A0A8T0PQ93"/>
<proteinExistence type="predicted"/>
<comment type="caution">
    <text evidence="2">The sequence shown here is derived from an EMBL/GenBank/DDBJ whole genome shotgun (WGS) entry which is preliminary data.</text>
</comment>